<evidence type="ECO:0000256" key="1">
    <source>
        <dbReference type="ARBA" id="ARBA00022485"/>
    </source>
</evidence>
<dbReference type="EMBL" id="LLXL01000824">
    <property type="protein sequence ID" value="PKK68604.1"/>
    <property type="molecule type" value="Genomic_DNA"/>
</dbReference>
<keyword evidence="1" id="KW-0411">Iron-sulfur</keyword>
<evidence type="ECO:0000313" key="2">
    <source>
        <dbReference type="EMBL" id="PKK68604.1"/>
    </source>
</evidence>
<reference evidence="2 3" key="2">
    <citation type="submission" date="2017-10" db="EMBL/GenBank/DDBJ databases">
        <title>Extensive intraspecific genome diversity in a model arbuscular mycorrhizal fungus.</title>
        <authorList>
            <person name="Chen E.C.H."/>
            <person name="Morin E."/>
            <person name="Baudet D."/>
            <person name="Noel J."/>
            <person name="Ndikumana S."/>
            <person name="Charron P."/>
            <person name="St-Onge C."/>
            <person name="Giorgi J."/>
            <person name="Grigoriev I.V."/>
            <person name="Roux C."/>
            <person name="Martin F.M."/>
            <person name="Corradi N."/>
        </authorList>
    </citation>
    <scope>NUCLEOTIDE SEQUENCE [LARGE SCALE GENOMIC DNA]</scope>
    <source>
        <strain evidence="2 3">C2</strain>
    </source>
</reference>
<protein>
    <submittedName>
        <fullName evidence="2">Uncharacterized protein</fullName>
    </submittedName>
</protein>
<dbReference type="PANTHER" id="PTHR22976:SF2">
    <property type="entry name" value="BIOTIN SYNTHASE, MITOCHONDRIAL"/>
    <property type="match status" value="1"/>
</dbReference>
<dbReference type="AlphaFoldDB" id="A0A2N1N402"/>
<dbReference type="GO" id="GO:0051539">
    <property type="term" value="F:4 iron, 4 sulfur cluster binding"/>
    <property type="evidence" value="ECO:0007669"/>
    <property type="project" value="UniProtKB-KW"/>
</dbReference>
<organism evidence="2 3">
    <name type="scientific">Rhizophagus irregularis</name>
    <dbReference type="NCBI Taxonomy" id="588596"/>
    <lineage>
        <taxon>Eukaryota</taxon>
        <taxon>Fungi</taxon>
        <taxon>Fungi incertae sedis</taxon>
        <taxon>Mucoromycota</taxon>
        <taxon>Glomeromycotina</taxon>
        <taxon>Glomeromycetes</taxon>
        <taxon>Glomerales</taxon>
        <taxon>Glomeraceae</taxon>
        <taxon>Rhizophagus</taxon>
    </lineage>
</organism>
<name>A0A2N1N402_9GLOM</name>
<dbReference type="GO" id="GO:0004076">
    <property type="term" value="F:biotin synthase activity"/>
    <property type="evidence" value="ECO:0007669"/>
    <property type="project" value="InterPro"/>
</dbReference>
<dbReference type="GO" id="GO:0005739">
    <property type="term" value="C:mitochondrion"/>
    <property type="evidence" value="ECO:0007669"/>
    <property type="project" value="TreeGrafter"/>
</dbReference>
<dbReference type="VEuPathDB" id="FungiDB:RhiirFUN_003175"/>
<dbReference type="InterPro" id="IPR058240">
    <property type="entry name" value="rSAM_sf"/>
</dbReference>
<dbReference type="Gene3D" id="3.20.20.70">
    <property type="entry name" value="Aldolase class I"/>
    <property type="match status" value="2"/>
</dbReference>
<dbReference type="GO" id="GO:0051537">
    <property type="term" value="F:2 iron, 2 sulfur cluster binding"/>
    <property type="evidence" value="ECO:0007669"/>
    <property type="project" value="TreeGrafter"/>
</dbReference>
<dbReference type="InterPro" id="IPR002684">
    <property type="entry name" value="Biotin_synth/BioAB"/>
</dbReference>
<dbReference type="GO" id="GO:0009102">
    <property type="term" value="P:biotin biosynthetic process"/>
    <property type="evidence" value="ECO:0007669"/>
    <property type="project" value="InterPro"/>
</dbReference>
<dbReference type="SUPFAM" id="SSF102114">
    <property type="entry name" value="Radical SAM enzymes"/>
    <property type="match status" value="1"/>
</dbReference>
<reference evidence="2 3" key="1">
    <citation type="submission" date="2016-04" db="EMBL/GenBank/DDBJ databases">
        <title>Genome analyses suggest a sexual origin of heterokaryosis in a supposedly ancient asexual fungus.</title>
        <authorList>
            <person name="Ropars J."/>
            <person name="Sedzielewska K."/>
            <person name="Noel J."/>
            <person name="Charron P."/>
            <person name="Farinelli L."/>
            <person name="Marton T."/>
            <person name="Kruger M."/>
            <person name="Pelin A."/>
            <person name="Brachmann A."/>
            <person name="Corradi N."/>
        </authorList>
    </citation>
    <scope>NUCLEOTIDE SEQUENCE [LARGE SCALE GENOMIC DNA]</scope>
    <source>
        <strain evidence="2 3">C2</strain>
    </source>
</reference>
<accession>A0A2N1N402</accession>
<proteinExistence type="predicted"/>
<dbReference type="VEuPathDB" id="FungiDB:RhiirA1_322826"/>
<keyword evidence="1" id="KW-0408">Iron</keyword>
<comment type="caution">
    <text evidence="2">The sequence shown here is derived from an EMBL/GenBank/DDBJ whole genome shotgun (WGS) entry which is preliminary data.</text>
</comment>
<dbReference type="PANTHER" id="PTHR22976">
    <property type="entry name" value="BIOTIN SYNTHASE"/>
    <property type="match status" value="1"/>
</dbReference>
<dbReference type="InterPro" id="IPR013785">
    <property type="entry name" value="Aldolase_TIM"/>
</dbReference>
<keyword evidence="1" id="KW-0479">Metal-binding</keyword>
<evidence type="ECO:0000313" key="3">
    <source>
        <dbReference type="Proteomes" id="UP000233469"/>
    </source>
</evidence>
<keyword evidence="1" id="KW-0004">4Fe-4S</keyword>
<gene>
    <name evidence="2" type="ORF">RhiirC2_782040</name>
</gene>
<dbReference type="Proteomes" id="UP000233469">
    <property type="component" value="Unassembled WGS sequence"/>
</dbReference>
<sequence>MEPRGDLHGGKSNFNKILSYVKEIRYIKKNVKSRKIFNCHKYYYVIGKYCCTLGILNESQAKALIDARLTAYNYNLDTSRTRTISNVREAATMPQHPESVPINALVQVEGTGTLEETRTGRARFSQSEQALCFFAGANSIFTGDKL</sequence>
<dbReference type="VEuPathDB" id="FungiDB:FUN_013977"/>